<dbReference type="RefSeq" id="WP_028286567.1">
    <property type="nucleotide sequence ID" value="NZ_BMLF01000001.1"/>
</dbReference>
<protein>
    <recommendedName>
        <fullName evidence="2">SH3b domain-containing protein</fullName>
    </recommendedName>
</protein>
<dbReference type="Proteomes" id="UP000649829">
    <property type="component" value="Unassembled WGS sequence"/>
</dbReference>
<dbReference type="Pfam" id="PF06823">
    <property type="entry name" value="DUF1236"/>
    <property type="match status" value="1"/>
</dbReference>
<dbReference type="AlphaFoldDB" id="A0A917SU01"/>
<name>A0A917SU01_9RHOB</name>
<dbReference type="Pfam" id="PF08239">
    <property type="entry name" value="SH3_3"/>
    <property type="match status" value="1"/>
</dbReference>
<dbReference type="EMBL" id="BMLF01000001">
    <property type="protein sequence ID" value="GGL96299.1"/>
    <property type="molecule type" value="Genomic_DNA"/>
</dbReference>
<gene>
    <name evidence="3" type="ORF">GCM10011534_17880</name>
</gene>
<keyword evidence="4" id="KW-1185">Reference proteome</keyword>
<accession>A0A917SU01</accession>
<organism evidence="3 4">
    <name type="scientific">Pseudooceanicola nanhaiensis</name>
    <dbReference type="NCBI Taxonomy" id="375761"/>
    <lineage>
        <taxon>Bacteria</taxon>
        <taxon>Pseudomonadati</taxon>
        <taxon>Pseudomonadota</taxon>
        <taxon>Alphaproteobacteria</taxon>
        <taxon>Rhodobacterales</taxon>
        <taxon>Paracoccaceae</taxon>
        <taxon>Pseudooceanicola</taxon>
    </lineage>
</organism>
<evidence type="ECO:0000256" key="1">
    <source>
        <dbReference type="SAM" id="SignalP"/>
    </source>
</evidence>
<reference evidence="3" key="2">
    <citation type="submission" date="2020-09" db="EMBL/GenBank/DDBJ databases">
        <authorList>
            <person name="Sun Q."/>
            <person name="Zhou Y."/>
        </authorList>
    </citation>
    <scope>NUCLEOTIDE SEQUENCE</scope>
    <source>
        <strain evidence="3">CGMCC 1.6293</strain>
    </source>
</reference>
<dbReference type="InterPro" id="IPR003646">
    <property type="entry name" value="SH3-like_bac-type"/>
</dbReference>
<keyword evidence="1" id="KW-0732">Signal</keyword>
<evidence type="ECO:0000259" key="2">
    <source>
        <dbReference type="Pfam" id="PF08239"/>
    </source>
</evidence>
<proteinExistence type="predicted"/>
<sequence length="220" mass="22700">MFKRIAFASTIGMLTATTALAATDATATTDLNLRAGPGPAAEIISVIPGEAMVSVSECASNSQWCKVSYEGQEGWAYGAYLNASMEGAADPVVVYDNREALSIQTVEVEDKEAEVGGALAGGTMGGILALAAAGGPATIAAAVGAGLFTGALTADEEKVVTYVQQNPVEPVYVQGEVVRGVVVPQEVQLQAIPESDYQYVYLNGVPVVVNADRQVVTVVR</sequence>
<feature type="signal peptide" evidence="1">
    <location>
        <begin position="1"/>
        <end position="21"/>
    </location>
</feature>
<comment type="caution">
    <text evidence="3">The sequence shown here is derived from an EMBL/GenBank/DDBJ whole genome shotgun (WGS) entry which is preliminary data.</text>
</comment>
<feature type="domain" description="SH3b" evidence="2">
    <location>
        <begin position="30"/>
        <end position="81"/>
    </location>
</feature>
<feature type="chain" id="PRO_5037587340" description="SH3b domain-containing protein" evidence="1">
    <location>
        <begin position="22"/>
        <end position="220"/>
    </location>
</feature>
<reference evidence="3" key="1">
    <citation type="journal article" date="2014" name="Int. J. Syst. Evol. Microbiol.">
        <title>Complete genome sequence of Corynebacterium casei LMG S-19264T (=DSM 44701T), isolated from a smear-ripened cheese.</title>
        <authorList>
            <consortium name="US DOE Joint Genome Institute (JGI-PGF)"/>
            <person name="Walter F."/>
            <person name="Albersmeier A."/>
            <person name="Kalinowski J."/>
            <person name="Ruckert C."/>
        </authorList>
    </citation>
    <scope>NUCLEOTIDE SEQUENCE</scope>
    <source>
        <strain evidence="3">CGMCC 1.6293</strain>
    </source>
</reference>
<evidence type="ECO:0000313" key="4">
    <source>
        <dbReference type="Proteomes" id="UP000649829"/>
    </source>
</evidence>
<dbReference type="Gene3D" id="2.30.30.40">
    <property type="entry name" value="SH3 Domains"/>
    <property type="match status" value="1"/>
</dbReference>
<dbReference type="InterPro" id="IPR009642">
    <property type="entry name" value="DUF1236"/>
</dbReference>
<evidence type="ECO:0000313" key="3">
    <source>
        <dbReference type="EMBL" id="GGL96299.1"/>
    </source>
</evidence>